<reference evidence="2" key="2">
    <citation type="submission" date="2022-01" db="EMBL/GenBank/DDBJ databases">
        <authorList>
            <person name="Yamashiro T."/>
            <person name="Shiraishi A."/>
            <person name="Satake H."/>
            <person name="Nakayama K."/>
        </authorList>
    </citation>
    <scope>NUCLEOTIDE SEQUENCE</scope>
</reference>
<comment type="caution">
    <text evidence="2">The sequence shown here is derived from an EMBL/GenBank/DDBJ whole genome shotgun (WGS) entry which is preliminary data.</text>
</comment>
<organism evidence="2 3">
    <name type="scientific">Tanacetum coccineum</name>
    <dbReference type="NCBI Taxonomy" id="301880"/>
    <lineage>
        <taxon>Eukaryota</taxon>
        <taxon>Viridiplantae</taxon>
        <taxon>Streptophyta</taxon>
        <taxon>Embryophyta</taxon>
        <taxon>Tracheophyta</taxon>
        <taxon>Spermatophyta</taxon>
        <taxon>Magnoliopsida</taxon>
        <taxon>eudicotyledons</taxon>
        <taxon>Gunneridae</taxon>
        <taxon>Pentapetalae</taxon>
        <taxon>asterids</taxon>
        <taxon>campanulids</taxon>
        <taxon>Asterales</taxon>
        <taxon>Asteraceae</taxon>
        <taxon>Asteroideae</taxon>
        <taxon>Anthemideae</taxon>
        <taxon>Anthemidinae</taxon>
        <taxon>Tanacetum</taxon>
    </lineage>
</organism>
<dbReference type="PANTHER" id="PTHR45751">
    <property type="entry name" value="COPINE FAMILY PROTEIN 1"/>
    <property type="match status" value="1"/>
</dbReference>
<proteinExistence type="predicted"/>
<dbReference type="InterPro" id="IPR052079">
    <property type="entry name" value="E3_ligase/Copine_domain"/>
</dbReference>
<dbReference type="PANTHER" id="PTHR45751:SF29">
    <property type="entry name" value="E3 UBIQUITIN-PROTEIN LIGASE RGLG2"/>
    <property type="match status" value="1"/>
</dbReference>
<dbReference type="InterPro" id="IPR010734">
    <property type="entry name" value="Copine_C"/>
</dbReference>
<sequence length="116" mass="13117">MARHRVRAIRHVSGLVVTISDRSSCSCRLESSNLIVGIDFTKSNEWTVNVGSLTLRFCYQPATSTRDQDVFSFYPEEIFCNGFEDVLSRYKEIVPHLKLAGPTSFAPVIEQAMTNR</sequence>
<protein>
    <submittedName>
        <fullName evidence="2">E3 ubiquitin protein ligase RGLG2-like protein</fullName>
    </submittedName>
</protein>
<name>A0ABQ5AB19_9ASTR</name>
<gene>
    <name evidence="2" type="ORF">Tco_0820091</name>
</gene>
<dbReference type="Proteomes" id="UP001151760">
    <property type="component" value="Unassembled WGS sequence"/>
</dbReference>
<dbReference type="EMBL" id="BQNB010012080">
    <property type="protein sequence ID" value="GJS98921.1"/>
    <property type="molecule type" value="Genomic_DNA"/>
</dbReference>
<evidence type="ECO:0000313" key="3">
    <source>
        <dbReference type="Proteomes" id="UP001151760"/>
    </source>
</evidence>
<reference evidence="2" key="1">
    <citation type="journal article" date="2022" name="Int. J. Mol. Sci.">
        <title>Draft Genome of Tanacetum Coccineum: Genomic Comparison of Closely Related Tanacetum-Family Plants.</title>
        <authorList>
            <person name="Yamashiro T."/>
            <person name="Shiraishi A."/>
            <person name="Nakayama K."/>
            <person name="Satake H."/>
        </authorList>
    </citation>
    <scope>NUCLEOTIDE SEQUENCE</scope>
</reference>
<feature type="domain" description="Copine C-terminal" evidence="1">
    <location>
        <begin position="62"/>
        <end position="114"/>
    </location>
</feature>
<evidence type="ECO:0000259" key="1">
    <source>
        <dbReference type="Pfam" id="PF07002"/>
    </source>
</evidence>
<evidence type="ECO:0000313" key="2">
    <source>
        <dbReference type="EMBL" id="GJS98921.1"/>
    </source>
</evidence>
<keyword evidence="3" id="KW-1185">Reference proteome</keyword>
<accession>A0ABQ5AB19</accession>
<dbReference type="Pfam" id="PF07002">
    <property type="entry name" value="Copine"/>
    <property type="match status" value="1"/>
</dbReference>